<dbReference type="Gene3D" id="3.40.50.1820">
    <property type="entry name" value="alpha/beta hydrolase"/>
    <property type="match status" value="1"/>
</dbReference>
<evidence type="ECO:0008006" key="4">
    <source>
        <dbReference type="Google" id="ProtNLM"/>
    </source>
</evidence>
<comment type="similarity">
    <text evidence="1">Belongs to the peptidase S10 family.</text>
</comment>
<dbReference type="EMBL" id="LEKV01000991">
    <property type="protein sequence ID" value="KVI10845.1"/>
    <property type="molecule type" value="Genomic_DNA"/>
</dbReference>
<dbReference type="GO" id="GO:0004185">
    <property type="term" value="F:serine-type carboxypeptidase activity"/>
    <property type="evidence" value="ECO:0007669"/>
    <property type="project" value="InterPro"/>
</dbReference>
<dbReference type="Proteomes" id="UP000243975">
    <property type="component" value="Unassembled WGS sequence"/>
</dbReference>
<sequence length="142" mass="16503">MKALNVREGTVEKWSLCNLDMEYNYGVRSTSSYEFNVQSSVVFHQKLSKRNCRALIFSGDHDMMVPHVGTRNWISSLNLTIADSNWDAWYVNGQDAGYKTIYERDNYSLAFVTLKGAGHTAQEFMPEECFEMVKRWFSHRPI</sequence>
<comment type="caution">
    <text evidence="2">The sequence shown here is derived from an EMBL/GenBank/DDBJ whole genome shotgun (WGS) entry which is preliminary data.</text>
</comment>
<proteinExistence type="inferred from homology"/>
<dbReference type="OrthoDB" id="1519757at2759"/>
<dbReference type="Pfam" id="PF00450">
    <property type="entry name" value="Peptidase_S10"/>
    <property type="match status" value="1"/>
</dbReference>
<dbReference type="OMA" id="RWIRCAH"/>
<dbReference type="SUPFAM" id="SSF53474">
    <property type="entry name" value="alpha/beta-Hydrolases"/>
    <property type="match status" value="1"/>
</dbReference>
<dbReference type="GO" id="GO:0019748">
    <property type="term" value="P:secondary metabolic process"/>
    <property type="evidence" value="ECO:0007669"/>
    <property type="project" value="TreeGrafter"/>
</dbReference>
<dbReference type="GO" id="GO:0006508">
    <property type="term" value="P:proteolysis"/>
    <property type="evidence" value="ECO:0007669"/>
    <property type="project" value="InterPro"/>
</dbReference>
<organism evidence="2 3">
    <name type="scientific">Cynara cardunculus var. scolymus</name>
    <name type="common">Globe artichoke</name>
    <name type="synonym">Cynara scolymus</name>
    <dbReference type="NCBI Taxonomy" id="59895"/>
    <lineage>
        <taxon>Eukaryota</taxon>
        <taxon>Viridiplantae</taxon>
        <taxon>Streptophyta</taxon>
        <taxon>Embryophyta</taxon>
        <taxon>Tracheophyta</taxon>
        <taxon>Spermatophyta</taxon>
        <taxon>Magnoliopsida</taxon>
        <taxon>eudicotyledons</taxon>
        <taxon>Gunneridae</taxon>
        <taxon>Pentapetalae</taxon>
        <taxon>asterids</taxon>
        <taxon>campanulids</taxon>
        <taxon>Asterales</taxon>
        <taxon>Asteraceae</taxon>
        <taxon>Carduoideae</taxon>
        <taxon>Cardueae</taxon>
        <taxon>Carduinae</taxon>
        <taxon>Cynara</taxon>
    </lineage>
</organism>
<evidence type="ECO:0000313" key="3">
    <source>
        <dbReference type="Proteomes" id="UP000243975"/>
    </source>
</evidence>
<dbReference type="AlphaFoldDB" id="A0A118K6K9"/>
<accession>A0A118K6K9</accession>
<dbReference type="InterPro" id="IPR001563">
    <property type="entry name" value="Peptidase_S10"/>
</dbReference>
<reference evidence="2 3" key="1">
    <citation type="journal article" date="2016" name="Sci. Rep.">
        <title>The genome sequence of the outbreeding globe artichoke constructed de novo incorporating a phase-aware low-pass sequencing strategy of F1 progeny.</title>
        <authorList>
            <person name="Scaglione D."/>
            <person name="Reyes-Chin-Wo S."/>
            <person name="Acquadro A."/>
            <person name="Froenicke L."/>
            <person name="Portis E."/>
            <person name="Beitel C."/>
            <person name="Tirone M."/>
            <person name="Mauro R."/>
            <person name="Lo Monaco A."/>
            <person name="Mauromicale G."/>
            <person name="Faccioli P."/>
            <person name="Cattivelli L."/>
            <person name="Rieseberg L."/>
            <person name="Michelmore R."/>
            <person name="Lanteri S."/>
        </authorList>
    </citation>
    <scope>NUCLEOTIDE SEQUENCE [LARGE SCALE GENOMIC DNA]</scope>
    <source>
        <strain evidence="2">2C</strain>
    </source>
</reference>
<gene>
    <name evidence="2" type="ORF">Ccrd_010752</name>
</gene>
<dbReference type="Gramene" id="KVI10845">
    <property type="protein sequence ID" value="KVI10845"/>
    <property type="gene ID" value="Ccrd_010752"/>
</dbReference>
<name>A0A118K6K9_CYNCS</name>
<dbReference type="PANTHER" id="PTHR11802:SF382">
    <property type="entry name" value="PEPTIDASE S10, SERINE CARBOXYPEPTIDASE, ALPHA_BETA HYDROLASE"/>
    <property type="match status" value="1"/>
</dbReference>
<evidence type="ECO:0000256" key="1">
    <source>
        <dbReference type="ARBA" id="ARBA00009431"/>
    </source>
</evidence>
<protein>
    <recommendedName>
        <fullName evidence="4">Peptidase S10, serine carboxypeptidase</fullName>
    </recommendedName>
</protein>
<dbReference type="InterPro" id="IPR029058">
    <property type="entry name" value="AB_hydrolase_fold"/>
</dbReference>
<dbReference type="PANTHER" id="PTHR11802">
    <property type="entry name" value="SERINE PROTEASE FAMILY S10 SERINE CARBOXYPEPTIDASE"/>
    <property type="match status" value="1"/>
</dbReference>
<dbReference type="GO" id="GO:0016747">
    <property type="term" value="F:acyltransferase activity, transferring groups other than amino-acyl groups"/>
    <property type="evidence" value="ECO:0007669"/>
    <property type="project" value="TreeGrafter"/>
</dbReference>
<evidence type="ECO:0000313" key="2">
    <source>
        <dbReference type="EMBL" id="KVI10845.1"/>
    </source>
</evidence>
<keyword evidence="3" id="KW-1185">Reference proteome</keyword>